<dbReference type="PANTHER" id="PTHR15654">
    <property type="entry name" value="COILED-COIL DOMAIN-CONTAINING PROTEIN 113-RELATED"/>
    <property type="match status" value="1"/>
</dbReference>
<feature type="compositionally biased region" description="Basic and acidic residues" evidence="5">
    <location>
        <begin position="783"/>
        <end position="798"/>
    </location>
</feature>
<feature type="signal peptide" evidence="6">
    <location>
        <begin position="1"/>
        <end position="21"/>
    </location>
</feature>
<dbReference type="PROSITE" id="PS50835">
    <property type="entry name" value="IG_LIKE"/>
    <property type="match status" value="1"/>
</dbReference>
<dbReference type="GO" id="GO:0036064">
    <property type="term" value="C:ciliary basal body"/>
    <property type="evidence" value="ECO:0007669"/>
    <property type="project" value="TreeGrafter"/>
</dbReference>
<feature type="compositionally biased region" description="Basic and acidic residues" evidence="5">
    <location>
        <begin position="643"/>
        <end position="655"/>
    </location>
</feature>
<keyword evidence="9" id="KW-1185">Reference proteome</keyword>
<dbReference type="InterPro" id="IPR019007">
    <property type="entry name" value="Wbp11/ELF5/Saf1_N"/>
</dbReference>
<feature type="compositionally biased region" description="Pro residues" evidence="5">
    <location>
        <begin position="512"/>
        <end position="560"/>
    </location>
</feature>
<evidence type="ECO:0000256" key="1">
    <source>
        <dbReference type="ARBA" id="ARBA00004138"/>
    </source>
</evidence>
<feature type="compositionally biased region" description="Pro residues" evidence="5">
    <location>
        <begin position="231"/>
        <end position="265"/>
    </location>
</feature>
<evidence type="ECO:0000256" key="3">
    <source>
        <dbReference type="ARBA" id="ARBA00023273"/>
    </source>
</evidence>
<dbReference type="InterPro" id="IPR007110">
    <property type="entry name" value="Ig-like_dom"/>
</dbReference>
<dbReference type="InterPro" id="IPR003599">
    <property type="entry name" value="Ig_sub"/>
</dbReference>
<name>A0A401PX62_SCYTO</name>
<evidence type="ECO:0000256" key="4">
    <source>
        <dbReference type="SAM" id="Coils"/>
    </source>
</evidence>
<accession>A0A401PX62</accession>
<keyword evidence="2 4" id="KW-0175">Coiled coil</keyword>
<dbReference type="STRING" id="75743.A0A401PX62"/>
<evidence type="ECO:0000256" key="2">
    <source>
        <dbReference type="ARBA" id="ARBA00023054"/>
    </source>
</evidence>
<feature type="domain" description="Ig-like" evidence="7">
    <location>
        <begin position="2"/>
        <end position="113"/>
    </location>
</feature>
<evidence type="ECO:0000313" key="9">
    <source>
        <dbReference type="Proteomes" id="UP000288216"/>
    </source>
</evidence>
<dbReference type="InterPro" id="IPR036179">
    <property type="entry name" value="Ig-like_dom_sf"/>
</dbReference>
<dbReference type="GO" id="GO:0006396">
    <property type="term" value="P:RNA processing"/>
    <property type="evidence" value="ECO:0007669"/>
    <property type="project" value="InterPro"/>
</dbReference>
<feature type="compositionally biased region" description="Pro residues" evidence="5">
    <location>
        <begin position="566"/>
        <end position="586"/>
    </location>
</feature>
<feature type="compositionally biased region" description="Acidic residues" evidence="5">
    <location>
        <begin position="762"/>
        <end position="782"/>
    </location>
</feature>
<feature type="compositionally biased region" description="Pro residues" evidence="5">
    <location>
        <begin position="444"/>
        <end position="503"/>
    </location>
</feature>
<dbReference type="OMA" id="NNMANER"/>
<dbReference type="SUPFAM" id="SSF48726">
    <property type="entry name" value="Immunoglobulin"/>
    <property type="match status" value="1"/>
</dbReference>
<gene>
    <name evidence="8" type="ORF">scyTo_0017632</name>
</gene>
<feature type="compositionally biased region" description="Acidic residues" evidence="5">
    <location>
        <begin position="300"/>
        <end position="345"/>
    </location>
</feature>
<dbReference type="InterPro" id="IPR025254">
    <property type="entry name" value="CCDC113/CCDC96_CC"/>
</dbReference>
<dbReference type="OrthoDB" id="10254794at2759"/>
<dbReference type="GO" id="GO:0060271">
    <property type="term" value="P:cilium assembly"/>
    <property type="evidence" value="ECO:0007669"/>
    <property type="project" value="TreeGrafter"/>
</dbReference>
<feature type="region of interest" description="Disordered" evidence="5">
    <location>
        <begin position="643"/>
        <end position="834"/>
    </location>
</feature>
<feature type="compositionally biased region" description="Basic and acidic residues" evidence="5">
    <location>
        <begin position="426"/>
        <end position="441"/>
    </location>
</feature>
<organism evidence="8 9">
    <name type="scientific">Scyliorhinus torazame</name>
    <name type="common">Cloudy catshark</name>
    <name type="synonym">Catulus torazame</name>
    <dbReference type="NCBI Taxonomy" id="75743"/>
    <lineage>
        <taxon>Eukaryota</taxon>
        <taxon>Metazoa</taxon>
        <taxon>Chordata</taxon>
        <taxon>Craniata</taxon>
        <taxon>Vertebrata</taxon>
        <taxon>Chondrichthyes</taxon>
        <taxon>Elasmobranchii</taxon>
        <taxon>Galeomorphii</taxon>
        <taxon>Galeoidea</taxon>
        <taxon>Carcharhiniformes</taxon>
        <taxon>Scyliorhinidae</taxon>
        <taxon>Scyliorhinus</taxon>
    </lineage>
</organism>
<protein>
    <recommendedName>
        <fullName evidence="7">Ig-like domain-containing protein</fullName>
    </recommendedName>
</protein>
<feature type="chain" id="PRO_5019269085" description="Ig-like domain-containing protein" evidence="6">
    <location>
        <begin position="22"/>
        <end position="1084"/>
    </location>
</feature>
<feature type="non-terminal residue" evidence="8">
    <location>
        <position position="1084"/>
    </location>
</feature>
<dbReference type="Proteomes" id="UP000288216">
    <property type="component" value="Unassembled WGS sequence"/>
</dbReference>
<feature type="compositionally biased region" description="Acidic residues" evidence="5">
    <location>
        <begin position="685"/>
        <end position="695"/>
    </location>
</feature>
<feature type="compositionally biased region" description="Low complexity" evidence="5">
    <location>
        <begin position="658"/>
        <end position="670"/>
    </location>
</feature>
<feature type="compositionally biased region" description="Basic and acidic residues" evidence="5">
    <location>
        <begin position="346"/>
        <end position="365"/>
    </location>
</feature>
<feature type="compositionally biased region" description="Acidic residues" evidence="5">
    <location>
        <begin position="402"/>
        <end position="425"/>
    </location>
</feature>
<dbReference type="EMBL" id="BFAA01011613">
    <property type="protein sequence ID" value="GCB77633.1"/>
    <property type="molecule type" value="Genomic_DNA"/>
</dbReference>
<feature type="compositionally biased region" description="Polar residues" evidence="5">
    <location>
        <begin position="703"/>
        <end position="724"/>
    </location>
</feature>
<feature type="region of interest" description="Disordered" evidence="5">
    <location>
        <begin position="201"/>
        <end position="596"/>
    </location>
</feature>
<dbReference type="Pfam" id="PF13870">
    <property type="entry name" value="CCDC113_CCDC96_CC"/>
    <property type="match status" value="1"/>
</dbReference>
<proteinExistence type="predicted"/>
<evidence type="ECO:0000256" key="5">
    <source>
        <dbReference type="SAM" id="MobiDB-lite"/>
    </source>
</evidence>
<dbReference type="Gene3D" id="2.60.40.10">
    <property type="entry name" value="Immunoglobulins"/>
    <property type="match status" value="1"/>
</dbReference>
<reference evidence="8 9" key="1">
    <citation type="journal article" date="2018" name="Nat. Ecol. Evol.">
        <title>Shark genomes provide insights into elasmobranch evolution and the origin of vertebrates.</title>
        <authorList>
            <person name="Hara Y"/>
            <person name="Yamaguchi K"/>
            <person name="Onimaru K"/>
            <person name="Kadota M"/>
            <person name="Koyanagi M"/>
            <person name="Keeley SD"/>
            <person name="Tatsumi K"/>
            <person name="Tanaka K"/>
            <person name="Motone F"/>
            <person name="Kageyama Y"/>
            <person name="Nozu R"/>
            <person name="Adachi N"/>
            <person name="Nishimura O"/>
            <person name="Nakagawa R"/>
            <person name="Tanegashima C"/>
            <person name="Kiyatake I"/>
            <person name="Matsumoto R"/>
            <person name="Murakumo K"/>
            <person name="Nishida K"/>
            <person name="Terakita A"/>
            <person name="Kuratani S"/>
            <person name="Sato K"/>
            <person name="Hyodo S Kuraku.S."/>
        </authorList>
    </citation>
    <scope>NUCLEOTIDE SEQUENCE [LARGE SCALE GENOMIC DNA]</scope>
</reference>
<dbReference type="AlphaFoldDB" id="A0A401PX62"/>
<dbReference type="InterPro" id="IPR013783">
    <property type="entry name" value="Ig-like_fold"/>
</dbReference>
<evidence type="ECO:0000259" key="7">
    <source>
        <dbReference type="PROSITE" id="PS50835"/>
    </source>
</evidence>
<feature type="compositionally biased region" description="Polar residues" evidence="5">
    <location>
        <begin position="814"/>
        <end position="828"/>
    </location>
</feature>
<feature type="region of interest" description="Disordered" evidence="5">
    <location>
        <begin position="854"/>
        <end position="883"/>
    </location>
</feature>
<dbReference type="Pfam" id="PF09429">
    <property type="entry name" value="Wbp11"/>
    <property type="match status" value="1"/>
</dbReference>
<evidence type="ECO:0000313" key="8">
    <source>
        <dbReference type="EMBL" id="GCB77633.1"/>
    </source>
</evidence>
<keyword evidence="6" id="KW-0732">Signal</keyword>
<dbReference type="InterPro" id="IPR051885">
    <property type="entry name" value="CC_CF"/>
</dbReference>
<sequence length="1084" mass="120800">MPLFVIFVAVFLTISGNVAMAGELTLSVEPQSGSVRSGDGVKFTCKLNGPGPVATMFLYRERAVWKRIITISGKGLQGVFEFQVQRSDEGTYYCVYDSDRFASVAYSNRVTLTVKGSIWPIAMGCKEARKRELKKNKKQRMMVRAAVLKMKDPKQIIKDMEKLDEMGKDQELEHSRMELCVSFKNAQHVEVESIPLPDMPHAPSNIMIQDIPLPGAQPPSILKKTSAYGPPSKPVTLMPPPSHGVPRLPPGKKPPGPPPGPPPPQVLALYARRMGPPPGLPLKGKDEDNVYDPETAIQDMQEEDEEDSGDDDYLDGMEQDLDGNREDQDEDSDDSKDQDSDDDDDDFRHRDEDDENLRLDDDKPGRIVRFADVQDKHKKKKKNLKELTPLQAMMLRMAGQDFPEDEEEEEEEAQMEGGVEEEKMDTEEQSREKRQREEARPEGPQIPPPTPMPPRAPMQAPPMTGPPPLGPPPAPPLRPPGPPSGLPPGPPPGAPPFIRPPGLPGIRGPIPRLLPPGPPPGRPPGPPPGLPPGLPPGPPPRGPPPRLPPPAPPGIPPPRPGMIRPPMAPPLGPAPPGLFPPAPVPNPGVLSAPPSLIQRPKMDENVTTIEKKAIATISAKPQITNPKAEITRFVPTALRVKRESKNQTPIRKGEEEIVAPIKPIPKATPAQLSSTQHTHLKQDTVLEEEAEEGEEGAGLLPDQATTTAPTEGQVQTENIAQEQGVTEERAEGENEPEAVEEAAPAEDVPSDEREEINLFPESDGEYQEIQEPMNDDVPEDISEDKIETSSNEGEKTDELDVTATEIVHEETNGTEKITSPLPTSSTFSEGEKEEPLTIIGEDLAHDDGPVKEEFAKGLPTLEPGTPERKESPTNGNKEDVAEDEQASLNRLELEYKYQALFVERQSLRSHNNQVQNKLADYYRKKTEETKTEFKKPHSDYEQRYMRFMDSLAKLQAKYREEVELYTEQINDLTTECEEKQQLTEYAWRMFMSRKKTVAKTVINKRPGRHAALLELERIQITEEQKEKEMRQIRFLTIKMKNKLKFYEHQLKAKEELAGGLNLIDYEQLKIENQSYSEKIEERNE</sequence>
<feature type="compositionally biased region" description="Basic and acidic residues" evidence="5">
    <location>
        <begin position="865"/>
        <end position="879"/>
    </location>
</feature>
<dbReference type="PANTHER" id="PTHR15654:SF1">
    <property type="entry name" value="COILED-COIL DOMAIN-CONTAINING PROTEIN 96"/>
    <property type="match status" value="1"/>
</dbReference>
<comment type="caution">
    <text evidence="8">The sequence shown here is derived from an EMBL/GenBank/DDBJ whole genome shotgun (WGS) entry which is preliminary data.</text>
</comment>
<feature type="coiled-coil region" evidence="4">
    <location>
        <begin position="948"/>
        <end position="982"/>
    </location>
</feature>
<evidence type="ECO:0000256" key="6">
    <source>
        <dbReference type="SAM" id="SignalP"/>
    </source>
</evidence>
<dbReference type="GO" id="GO:0005930">
    <property type="term" value="C:axoneme"/>
    <property type="evidence" value="ECO:0007669"/>
    <property type="project" value="TreeGrafter"/>
</dbReference>
<feature type="compositionally biased region" description="Acidic residues" evidence="5">
    <location>
        <begin position="733"/>
        <end position="754"/>
    </location>
</feature>
<comment type="subcellular location">
    <subcellularLocation>
        <location evidence="1">Cell projection</location>
        <location evidence="1">Cilium</location>
    </subcellularLocation>
</comment>
<dbReference type="SMART" id="SM00409">
    <property type="entry name" value="IG"/>
    <property type="match status" value="1"/>
</dbReference>
<keyword evidence="3" id="KW-0966">Cell projection</keyword>